<sequence>MYLLMFDMIGKR</sequence>
<accession>A0A1C4CRA9</accession>
<evidence type="ECO:0000313" key="2">
    <source>
        <dbReference type="Proteomes" id="UP000195991"/>
    </source>
</evidence>
<protein>
    <submittedName>
        <fullName evidence="1">Uncharacterized protein</fullName>
    </submittedName>
</protein>
<dbReference type="EMBL" id="FMBI01000027">
    <property type="protein sequence ID" value="SCC21618.1"/>
    <property type="molecule type" value="Genomic_DNA"/>
</dbReference>
<gene>
    <name evidence="1" type="ORF">BTT61001_01974</name>
</gene>
<proteinExistence type="predicted"/>
<reference evidence="1 2" key="1">
    <citation type="submission" date="2016-08" db="EMBL/GenBank/DDBJ databases">
        <authorList>
            <person name="Seilhamer J.J."/>
        </authorList>
    </citation>
    <scope>NUCLEOTIDE SEQUENCE [LARGE SCALE GENOMIC DNA]</scope>
    <source>
        <strain evidence="1 2">IEBC_T61001</strain>
    </source>
</reference>
<evidence type="ECO:0000313" key="1">
    <source>
        <dbReference type="EMBL" id="SCC21618.1"/>
    </source>
</evidence>
<organism evidence="1 2">
    <name type="scientific">Bacillus thuringiensis</name>
    <dbReference type="NCBI Taxonomy" id="1428"/>
    <lineage>
        <taxon>Bacteria</taxon>
        <taxon>Bacillati</taxon>
        <taxon>Bacillota</taxon>
        <taxon>Bacilli</taxon>
        <taxon>Bacillales</taxon>
        <taxon>Bacillaceae</taxon>
        <taxon>Bacillus</taxon>
        <taxon>Bacillus cereus group</taxon>
    </lineage>
</organism>
<name>A0A1C4CRA9_BACTU</name>
<dbReference type="Proteomes" id="UP000195991">
    <property type="component" value="Unassembled WGS sequence"/>
</dbReference>